<organism evidence="1 2">
    <name type="scientific">Kineococcus gynurae</name>
    <dbReference type="NCBI Taxonomy" id="452979"/>
    <lineage>
        <taxon>Bacteria</taxon>
        <taxon>Bacillati</taxon>
        <taxon>Actinomycetota</taxon>
        <taxon>Actinomycetes</taxon>
        <taxon>Kineosporiales</taxon>
        <taxon>Kineosporiaceae</taxon>
        <taxon>Kineococcus</taxon>
    </lineage>
</organism>
<dbReference type="InterPro" id="IPR008000">
    <property type="entry name" value="Rham/fucose_mutarotase"/>
</dbReference>
<keyword evidence="2" id="KW-1185">Reference proteome</keyword>
<gene>
    <name evidence="1" type="ORF">ACFFVI_06065</name>
</gene>
<dbReference type="Gene3D" id="3.30.70.100">
    <property type="match status" value="1"/>
</dbReference>
<comment type="caution">
    <text evidence="1">The sequence shown here is derived from an EMBL/GenBank/DDBJ whole genome shotgun (WGS) entry which is preliminary data.</text>
</comment>
<accession>A0ABV5LR12</accession>
<dbReference type="RefSeq" id="WP_380138195.1">
    <property type="nucleotide sequence ID" value="NZ_JBHLUI010000009.1"/>
</dbReference>
<dbReference type="EMBL" id="JBHMDM010000003">
    <property type="protein sequence ID" value="MFB9376528.1"/>
    <property type="molecule type" value="Genomic_DNA"/>
</dbReference>
<evidence type="ECO:0000313" key="2">
    <source>
        <dbReference type="Proteomes" id="UP001589748"/>
    </source>
</evidence>
<name>A0ABV5LR12_9ACTN</name>
<dbReference type="SUPFAM" id="SSF54909">
    <property type="entry name" value="Dimeric alpha+beta barrel"/>
    <property type="match status" value="1"/>
</dbReference>
<protein>
    <submittedName>
        <fullName evidence="1">L-rhamnose mutarotase</fullName>
    </submittedName>
</protein>
<evidence type="ECO:0000313" key="1">
    <source>
        <dbReference type="EMBL" id="MFB9376528.1"/>
    </source>
</evidence>
<sequence>MTRHCFTLQVDPRRLEEYRKAHAAVWPEMLEALRDAGWGHYTLHLREDGLLVGVVETDDLGRAQAAMEATDVNARWQAAMAGLFADLPDGRPDRALEVLPTIFDIDAQLAAAGRQGARP</sequence>
<dbReference type="PANTHER" id="PTHR34389">
    <property type="entry name" value="L-RHAMNOSE MUTAROTASE"/>
    <property type="match status" value="1"/>
</dbReference>
<dbReference type="Pfam" id="PF05336">
    <property type="entry name" value="rhaM"/>
    <property type="match status" value="1"/>
</dbReference>
<dbReference type="Proteomes" id="UP001589748">
    <property type="component" value="Unassembled WGS sequence"/>
</dbReference>
<reference evidence="1 2" key="1">
    <citation type="submission" date="2024-09" db="EMBL/GenBank/DDBJ databases">
        <authorList>
            <person name="Sun Q."/>
            <person name="Mori K."/>
        </authorList>
    </citation>
    <scope>NUCLEOTIDE SEQUENCE [LARGE SCALE GENOMIC DNA]</scope>
    <source>
        <strain evidence="1 2">TISTR 1856</strain>
    </source>
</reference>
<proteinExistence type="predicted"/>
<dbReference type="InterPro" id="IPR011008">
    <property type="entry name" value="Dimeric_a/b-barrel"/>
</dbReference>
<dbReference type="PANTHER" id="PTHR34389:SF2">
    <property type="entry name" value="L-RHAMNOSE MUTAROTASE"/>
    <property type="match status" value="1"/>
</dbReference>